<evidence type="ECO:0000256" key="2">
    <source>
        <dbReference type="ARBA" id="ARBA00022795"/>
    </source>
</evidence>
<dbReference type="OrthoDB" id="9801235at2"/>
<proteinExistence type="inferred from homology"/>
<keyword evidence="4" id="KW-0143">Chaperone</keyword>
<dbReference type="GO" id="GO:0005737">
    <property type="term" value="C:cytoplasm"/>
    <property type="evidence" value="ECO:0007669"/>
    <property type="project" value="UniProtKB-SubCell"/>
</dbReference>
<dbReference type="EMBL" id="SUMF01000020">
    <property type="protein sequence ID" value="TJZ69785.1"/>
    <property type="molecule type" value="Genomic_DNA"/>
</dbReference>
<comment type="subcellular location">
    <subcellularLocation>
        <location evidence="4">Cytoplasm</location>
    </subcellularLocation>
</comment>
<organism evidence="5 6">
    <name type="scientific">Chitiniphilus eburneus</name>
    <dbReference type="NCBI Taxonomy" id="2571148"/>
    <lineage>
        <taxon>Bacteria</taxon>
        <taxon>Pseudomonadati</taxon>
        <taxon>Pseudomonadota</taxon>
        <taxon>Betaproteobacteria</taxon>
        <taxon>Neisseriales</taxon>
        <taxon>Chitinibacteraceae</taxon>
        <taxon>Chitiniphilus</taxon>
    </lineage>
</organism>
<keyword evidence="3 4" id="KW-0810">Translation regulation</keyword>
<sequence length="141" mass="15734">MQIVKTRFGEVEVDPNTVLTFPLGLPGFEPCTRFKLLHEDKPQPKILWLQSLDEPALAFSVVTSELLGVNYQIQLSDEECELLQLEEPDDVTLLLVLARPPEEGDRPISANTQAPLIINSKSRLGLQKTGLQADIVFRNAI</sequence>
<dbReference type="PANTHER" id="PTHR39190">
    <property type="entry name" value="FLAGELLAR ASSEMBLY FACTOR FLIW"/>
    <property type="match status" value="1"/>
</dbReference>
<dbReference type="AlphaFoldDB" id="A0A4U0PNQ9"/>
<dbReference type="GO" id="GO:0044780">
    <property type="term" value="P:bacterial-type flagellum assembly"/>
    <property type="evidence" value="ECO:0007669"/>
    <property type="project" value="UniProtKB-UniRule"/>
</dbReference>
<keyword evidence="6" id="KW-1185">Reference proteome</keyword>
<keyword evidence="5" id="KW-0969">Cilium</keyword>
<gene>
    <name evidence="4" type="primary">fliW</name>
    <name evidence="5" type="ORF">FAZ21_14820</name>
</gene>
<dbReference type="HAMAP" id="MF_01185">
    <property type="entry name" value="FliW"/>
    <property type="match status" value="1"/>
</dbReference>
<dbReference type="RefSeq" id="WP_136774222.1">
    <property type="nucleotide sequence ID" value="NZ_CP156074.1"/>
</dbReference>
<keyword evidence="5" id="KW-0282">Flagellum</keyword>
<dbReference type="SUPFAM" id="SSF141457">
    <property type="entry name" value="BH3618-like"/>
    <property type="match status" value="1"/>
</dbReference>
<comment type="subunit">
    <text evidence="4">Interacts with translational regulator CsrA and flagellin(s).</text>
</comment>
<reference evidence="5 6" key="1">
    <citation type="submission" date="2019-04" db="EMBL/GenBank/DDBJ databases">
        <title>Chitiniphilus eburnea sp. nov., a novel chitinolytic bacterium isolated from aquaculture sludge.</title>
        <authorList>
            <person name="Sheng M."/>
        </authorList>
    </citation>
    <scope>NUCLEOTIDE SEQUENCE [LARGE SCALE GENOMIC DNA]</scope>
    <source>
        <strain evidence="5 6">HX-2-15</strain>
    </source>
</reference>
<comment type="function">
    <text evidence="4">Acts as an anti-CsrA protein, binds CsrA and prevents it from repressing translation of its target genes, one of which is flagellin. Binds to flagellin and participates in the assembly of the flagellum.</text>
</comment>
<keyword evidence="2 4" id="KW-1005">Bacterial flagellum biogenesis</keyword>
<keyword evidence="1 4" id="KW-0963">Cytoplasm</keyword>
<dbReference type="InterPro" id="IPR024046">
    <property type="entry name" value="Flagellar_assmbl_FliW_dom_sf"/>
</dbReference>
<accession>A0A4U0PNQ9</accession>
<comment type="similarity">
    <text evidence="4">Belongs to the FliW family.</text>
</comment>
<evidence type="ECO:0000313" key="6">
    <source>
        <dbReference type="Proteomes" id="UP000310016"/>
    </source>
</evidence>
<keyword evidence="5" id="KW-0966">Cell projection</keyword>
<protein>
    <recommendedName>
        <fullName evidence="4">Flagellar assembly factor FliW</fullName>
    </recommendedName>
</protein>
<dbReference type="GO" id="GO:0006417">
    <property type="term" value="P:regulation of translation"/>
    <property type="evidence" value="ECO:0007669"/>
    <property type="project" value="UniProtKB-KW"/>
</dbReference>
<comment type="caution">
    <text evidence="5">The sequence shown here is derived from an EMBL/GenBank/DDBJ whole genome shotgun (WGS) entry which is preliminary data.</text>
</comment>
<dbReference type="Gene3D" id="2.30.290.10">
    <property type="entry name" value="BH3618-like"/>
    <property type="match status" value="1"/>
</dbReference>
<name>A0A4U0PNQ9_9NEIS</name>
<evidence type="ECO:0000313" key="5">
    <source>
        <dbReference type="EMBL" id="TJZ69785.1"/>
    </source>
</evidence>
<evidence type="ECO:0000256" key="3">
    <source>
        <dbReference type="ARBA" id="ARBA00022845"/>
    </source>
</evidence>
<dbReference type="Pfam" id="PF02623">
    <property type="entry name" value="FliW"/>
    <property type="match status" value="1"/>
</dbReference>
<dbReference type="PANTHER" id="PTHR39190:SF1">
    <property type="entry name" value="FLAGELLAR ASSEMBLY FACTOR FLIW"/>
    <property type="match status" value="1"/>
</dbReference>
<evidence type="ECO:0000256" key="1">
    <source>
        <dbReference type="ARBA" id="ARBA00022490"/>
    </source>
</evidence>
<dbReference type="Proteomes" id="UP000310016">
    <property type="component" value="Unassembled WGS sequence"/>
</dbReference>
<dbReference type="InterPro" id="IPR003775">
    <property type="entry name" value="Flagellar_assembly_factor_FliW"/>
</dbReference>
<evidence type="ECO:0000256" key="4">
    <source>
        <dbReference type="HAMAP-Rule" id="MF_01185"/>
    </source>
</evidence>